<evidence type="ECO:0000256" key="1">
    <source>
        <dbReference type="SAM" id="SignalP"/>
    </source>
</evidence>
<name>A0A4R0QZ06_9BIFI</name>
<dbReference type="PANTHER" id="PTHR40032:SF1">
    <property type="entry name" value="EXPORTED PROTEIN"/>
    <property type="match status" value="1"/>
</dbReference>
<sequence>MLHKKQCKLITLLSVVTLTVLVGTPHAYAGQTSESENPYELTQNSYNFLSEKFSLLDTYKSPEAAKKTFTDKYTTAITKLQQQYSLPALTEDTATLYKNTLVSHSNSTVDSQEILEFLDLYENKSENAEIIRNLIAVAHSYEIGEVSKRQAVETARMLVPTKQENGNDRPYYPDRNSGINLAAARAYAAKYAVNANQQYGVMKRGWGPWIEDADCTNFASQILHAGGIGMVYGNKDQGWWWRGADENNHSVSWVNANVFKNYMGSGYHVKDWNAFVVYVRDGDFIGVDFSNDGSVDHIGFVYQKSGNRLRIAQHTRNYLDWNGHWPDSSHKGMYYRVRR</sequence>
<evidence type="ECO:0000313" key="3">
    <source>
        <dbReference type="EMBL" id="TCD53786.1"/>
    </source>
</evidence>
<dbReference type="InterPro" id="IPR024301">
    <property type="entry name" value="Amidase_6"/>
</dbReference>
<feature type="chain" id="PRO_5020291851" description="Putative amidase domain-containing protein" evidence="1">
    <location>
        <begin position="30"/>
        <end position="339"/>
    </location>
</feature>
<dbReference type="OrthoDB" id="4981342at2"/>
<keyword evidence="4" id="KW-1185">Reference proteome</keyword>
<dbReference type="AlphaFoldDB" id="A0A4R0QZ06"/>
<dbReference type="Proteomes" id="UP000291289">
    <property type="component" value="Unassembled WGS sequence"/>
</dbReference>
<feature type="domain" description="Putative amidase" evidence="2">
    <location>
        <begin position="182"/>
        <end position="325"/>
    </location>
</feature>
<accession>A0A4R0QZ06</accession>
<dbReference type="PANTHER" id="PTHR40032">
    <property type="entry name" value="EXPORTED PROTEIN-RELATED"/>
    <property type="match status" value="1"/>
</dbReference>
<gene>
    <name evidence="3" type="ORF">EJ419_07410</name>
</gene>
<organism evidence="3 4">
    <name type="scientific">Alloscardovia theropitheci</name>
    <dbReference type="NCBI Taxonomy" id="2496842"/>
    <lineage>
        <taxon>Bacteria</taxon>
        <taxon>Bacillati</taxon>
        <taxon>Actinomycetota</taxon>
        <taxon>Actinomycetes</taxon>
        <taxon>Bifidobacteriales</taxon>
        <taxon>Bifidobacteriaceae</taxon>
        <taxon>Alloscardovia</taxon>
    </lineage>
</organism>
<dbReference type="Pfam" id="PF12671">
    <property type="entry name" value="Amidase_6"/>
    <property type="match status" value="1"/>
</dbReference>
<comment type="caution">
    <text evidence="3">The sequence shown here is derived from an EMBL/GenBank/DDBJ whole genome shotgun (WGS) entry which is preliminary data.</text>
</comment>
<dbReference type="RefSeq" id="WP_131285136.1">
    <property type="nucleotide sequence ID" value="NZ_RXLP01000026.1"/>
</dbReference>
<evidence type="ECO:0000259" key="2">
    <source>
        <dbReference type="Pfam" id="PF12671"/>
    </source>
</evidence>
<feature type="signal peptide" evidence="1">
    <location>
        <begin position="1"/>
        <end position="29"/>
    </location>
</feature>
<evidence type="ECO:0000313" key="4">
    <source>
        <dbReference type="Proteomes" id="UP000291289"/>
    </source>
</evidence>
<keyword evidence="1" id="KW-0732">Signal</keyword>
<protein>
    <recommendedName>
        <fullName evidence="2">Putative amidase domain-containing protein</fullName>
    </recommendedName>
</protein>
<reference evidence="3 4" key="1">
    <citation type="submission" date="2018-12" db="EMBL/GenBank/DDBJ databases">
        <title>Alloscrdovia theropitheci sp. nov: a novel taxon from the feces of the bleeding-herat monkey (Theropithecus geleda).</title>
        <authorList>
            <person name="Modesto M."/>
        </authorList>
    </citation>
    <scope>NUCLEOTIDE SEQUENCE [LARGE SCALE GENOMIC DNA]</scope>
    <source>
        <strain evidence="3 4">GLDI4/2</strain>
    </source>
</reference>
<dbReference type="EMBL" id="RXLP01000026">
    <property type="protein sequence ID" value="TCD53786.1"/>
    <property type="molecule type" value="Genomic_DNA"/>
</dbReference>
<proteinExistence type="predicted"/>